<feature type="domain" description="C2H2-type" evidence="12">
    <location>
        <begin position="159"/>
        <end position="186"/>
    </location>
</feature>
<dbReference type="EMBL" id="OY660874">
    <property type="protein sequence ID" value="CAJ1066682.1"/>
    <property type="molecule type" value="Genomic_DNA"/>
</dbReference>
<dbReference type="GO" id="GO:0000978">
    <property type="term" value="F:RNA polymerase II cis-regulatory region sequence-specific DNA binding"/>
    <property type="evidence" value="ECO:0007669"/>
    <property type="project" value="TreeGrafter"/>
</dbReference>
<keyword evidence="5" id="KW-0862">Zinc</keyword>
<dbReference type="Pfam" id="PF00096">
    <property type="entry name" value="zf-C2H2"/>
    <property type="match status" value="5"/>
</dbReference>
<evidence type="ECO:0000256" key="7">
    <source>
        <dbReference type="ARBA" id="ARBA00023125"/>
    </source>
</evidence>
<dbReference type="PANTHER" id="PTHR24390:SF159">
    <property type="entry name" value="GROWTH FACTOR INDEPENDENT 1 TRANSCRIPTIONAL REPRESSOR"/>
    <property type="match status" value="1"/>
</dbReference>
<feature type="domain" description="C2H2-type" evidence="12">
    <location>
        <begin position="131"/>
        <end position="158"/>
    </location>
</feature>
<sequence length="346" mass="40315">MKEEDTPVQISEMKEHTQVKEEDVDVSITPDIKKETSNSAEVPKSEPTSDSERFPSSPTAEESVNQSIDDDEWNEVDGASSPDQGPSIEVIVNLEQPARDEKICRFCGRNFRKDIFLIRHVNRIHKEHKAFKCLVCNKEFDQRLHLVVHTKVHTGAKTLKCDFCDRTFTQNSSYIVHMRVHTREKPYFRKNCGKTFAVSKHLKQCDKKNKYIIPPKKGKNIQEKTPNICLECKKVFRYKNQLLKHARIHTGEKPFSCEICGKTFAQSSTRNVHLRVHSEEKPYFCKNCGKKFKCSKHLKLCRSRGGERPFRCLTCGRTFFTNSDLEMHFEVHEAWKRHLNEKVQET</sequence>
<feature type="region of interest" description="Disordered" evidence="11">
    <location>
        <begin position="1"/>
        <end position="86"/>
    </location>
</feature>
<dbReference type="FunFam" id="3.30.160.60:FF:000340">
    <property type="entry name" value="zinc finger protein 473 isoform X1"/>
    <property type="match status" value="1"/>
</dbReference>
<feature type="compositionally biased region" description="Polar residues" evidence="11">
    <location>
        <begin position="54"/>
        <end position="67"/>
    </location>
</feature>
<dbReference type="FunFam" id="3.30.160.60:FF:000462">
    <property type="entry name" value="Zinc finger protein 410"/>
    <property type="match status" value="1"/>
</dbReference>
<feature type="compositionally biased region" description="Basic and acidic residues" evidence="11">
    <location>
        <begin position="12"/>
        <end position="21"/>
    </location>
</feature>
<evidence type="ECO:0000256" key="3">
    <source>
        <dbReference type="ARBA" id="ARBA00022737"/>
    </source>
</evidence>
<dbReference type="PROSITE" id="PS50157">
    <property type="entry name" value="ZINC_FINGER_C2H2_2"/>
    <property type="match status" value="6"/>
</dbReference>
<evidence type="ECO:0000256" key="8">
    <source>
        <dbReference type="ARBA" id="ARBA00023163"/>
    </source>
</evidence>
<keyword evidence="14" id="KW-1185">Reference proteome</keyword>
<keyword evidence="7" id="KW-0238">DNA-binding</keyword>
<gene>
    <name evidence="13" type="ORF">XNOV1_A001885</name>
</gene>
<accession>A0AAV1FYK4</accession>
<evidence type="ECO:0000256" key="2">
    <source>
        <dbReference type="ARBA" id="ARBA00022723"/>
    </source>
</evidence>
<dbReference type="SUPFAM" id="SSF57667">
    <property type="entry name" value="beta-beta-alpha zinc fingers"/>
    <property type="match status" value="4"/>
</dbReference>
<keyword evidence="8" id="KW-0804">Transcription</keyword>
<dbReference type="GO" id="GO:0005634">
    <property type="term" value="C:nucleus"/>
    <property type="evidence" value="ECO:0007669"/>
    <property type="project" value="UniProtKB-SubCell"/>
</dbReference>
<evidence type="ECO:0000256" key="5">
    <source>
        <dbReference type="ARBA" id="ARBA00022833"/>
    </source>
</evidence>
<dbReference type="Pfam" id="PF13913">
    <property type="entry name" value="zf-C2HC_2"/>
    <property type="match status" value="1"/>
</dbReference>
<dbReference type="PANTHER" id="PTHR24390">
    <property type="entry name" value="ZINC FINGER PROTEIN"/>
    <property type="match status" value="1"/>
</dbReference>
<keyword evidence="9" id="KW-0539">Nucleus</keyword>
<dbReference type="GO" id="GO:0008270">
    <property type="term" value="F:zinc ion binding"/>
    <property type="evidence" value="ECO:0007669"/>
    <property type="project" value="UniProtKB-KW"/>
</dbReference>
<keyword evidence="6" id="KW-0805">Transcription regulation</keyword>
<protein>
    <submittedName>
        <fullName evidence="13">Gastrula zinc finger protein XlCGF17.1-like</fullName>
    </submittedName>
</protein>
<evidence type="ECO:0000256" key="11">
    <source>
        <dbReference type="SAM" id="MobiDB-lite"/>
    </source>
</evidence>
<feature type="domain" description="C2H2-type" evidence="12">
    <location>
        <begin position="102"/>
        <end position="130"/>
    </location>
</feature>
<organism evidence="13 14">
    <name type="scientific">Xyrichtys novacula</name>
    <name type="common">Pearly razorfish</name>
    <name type="synonym">Hemipteronotus novacula</name>
    <dbReference type="NCBI Taxonomy" id="13765"/>
    <lineage>
        <taxon>Eukaryota</taxon>
        <taxon>Metazoa</taxon>
        <taxon>Chordata</taxon>
        <taxon>Craniata</taxon>
        <taxon>Vertebrata</taxon>
        <taxon>Euteleostomi</taxon>
        <taxon>Actinopterygii</taxon>
        <taxon>Neopterygii</taxon>
        <taxon>Teleostei</taxon>
        <taxon>Neoteleostei</taxon>
        <taxon>Acanthomorphata</taxon>
        <taxon>Eupercaria</taxon>
        <taxon>Labriformes</taxon>
        <taxon>Labridae</taxon>
        <taxon>Xyrichtys</taxon>
    </lineage>
</organism>
<name>A0AAV1FYK4_XYRNO</name>
<evidence type="ECO:0000256" key="10">
    <source>
        <dbReference type="PROSITE-ProRule" id="PRU00042"/>
    </source>
</evidence>
<dbReference type="GO" id="GO:0003700">
    <property type="term" value="F:DNA-binding transcription factor activity"/>
    <property type="evidence" value="ECO:0007669"/>
    <property type="project" value="TreeGrafter"/>
</dbReference>
<dbReference type="InterPro" id="IPR013087">
    <property type="entry name" value="Znf_C2H2_type"/>
</dbReference>
<feature type="domain" description="C2H2-type" evidence="12">
    <location>
        <begin position="255"/>
        <end position="282"/>
    </location>
</feature>
<feature type="domain" description="C2H2-type" evidence="12">
    <location>
        <begin position="227"/>
        <end position="254"/>
    </location>
</feature>
<dbReference type="FunFam" id="3.30.160.60:FF:000060">
    <property type="entry name" value="zinc finger protein 436"/>
    <property type="match status" value="1"/>
</dbReference>
<evidence type="ECO:0000256" key="9">
    <source>
        <dbReference type="ARBA" id="ARBA00023242"/>
    </source>
</evidence>
<proteinExistence type="predicted"/>
<comment type="subcellular location">
    <subcellularLocation>
        <location evidence="1">Nucleus</location>
    </subcellularLocation>
</comment>
<dbReference type="InterPro" id="IPR036236">
    <property type="entry name" value="Znf_C2H2_sf"/>
</dbReference>
<dbReference type="GO" id="GO:0006357">
    <property type="term" value="P:regulation of transcription by RNA polymerase II"/>
    <property type="evidence" value="ECO:0007669"/>
    <property type="project" value="TreeGrafter"/>
</dbReference>
<evidence type="ECO:0000259" key="12">
    <source>
        <dbReference type="PROSITE" id="PS50157"/>
    </source>
</evidence>
<dbReference type="SMART" id="SM00355">
    <property type="entry name" value="ZnF_C2H2"/>
    <property type="match status" value="6"/>
</dbReference>
<evidence type="ECO:0000256" key="4">
    <source>
        <dbReference type="ARBA" id="ARBA00022771"/>
    </source>
</evidence>
<keyword evidence="3" id="KW-0677">Repeat</keyword>
<dbReference type="Gene3D" id="3.30.160.60">
    <property type="entry name" value="Classic Zinc Finger"/>
    <property type="match status" value="7"/>
</dbReference>
<dbReference type="Proteomes" id="UP001178508">
    <property type="component" value="Chromosome 11"/>
</dbReference>
<keyword evidence="4 10" id="KW-0863">Zinc-finger</keyword>
<reference evidence="13" key="1">
    <citation type="submission" date="2023-08" db="EMBL/GenBank/DDBJ databases">
        <authorList>
            <person name="Alioto T."/>
            <person name="Alioto T."/>
            <person name="Gomez Garrido J."/>
        </authorList>
    </citation>
    <scope>NUCLEOTIDE SEQUENCE</scope>
</reference>
<dbReference type="AlphaFoldDB" id="A0AAV1FYK4"/>
<evidence type="ECO:0000313" key="13">
    <source>
        <dbReference type="EMBL" id="CAJ1066682.1"/>
    </source>
</evidence>
<dbReference type="FunFam" id="3.30.160.60:FF:000100">
    <property type="entry name" value="Zinc finger 45-like"/>
    <property type="match status" value="2"/>
</dbReference>
<dbReference type="PROSITE" id="PS00028">
    <property type="entry name" value="ZINC_FINGER_C2H2_1"/>
    <property type="match status" value="6"/>
</dbReference>
<keyword evidence="2" id="KW-0479">Metal-binding</keyword>
<feature type="domain" description="C2H2-type" evidence="12">
    <location>
        <begin position="310"/>
        <end position="337"/>
    </location>
</feature>
<evidence type="ECO:0000256" key="1">
    <source>
        <dbReference type="ARBA" id="ARBA00004123"/>
    </source>
</evidence>
<evidence type="ECO:0000256" key="6">
    <source>
        <dbReference type="ARBA" id="ARBA00023015"/>
    </source>
</evidence>
<evidence type="ECO:0000313" key="14">
    <source>
        <dbReference type="Proteomes" id="UP001178508"/>
    </source>
</evidence>